<protein>
    <submittedName>
        <fullName evidence="6">Sigma-70 family RNA polymerase sigma factor</fullName>
    </submittedName>
</protein>
<dbReference type="SUPFAM" id="SSF88946">
    <property type="entry name" value="Sigma2 domain of RNA polymerase sigma factors"/>
    <property type="match status" value="1"/>
</dbReference>
<evidence type="ECO:0000259" key="5">
    <source>
        <dbReference type="Pfam" id="PF04542"/>
    </source>
</evidence>
<dbReference type="Gene3D" id="1.10.1740.10">
    <property type="match status" value="1"/>
</dbReference>
<dbReference type="Gene3D" id="1.10.10.10">
    <property type="entry name" value="Winged helix-like DNA-binding domain superfamily/Winged helix DNA-binding domain"/>
    <property type="match status" value="1"/>
</dbReference>
<keyword evidence="7" id="KW-1185">Reference proteome</keyword>
<dbReference type="Proteomes" id="UP001300692">
    <property type="component" value="Unassembled WGS sequence"/>
</dbReference>
<dbReference type="RefSeq" id="WP_264139090.1">
    <property type="nucleotide sequence ID" value="NZ_JAOYOD010000001.1"/>
</dbReference>
<comment type="caution">
    <text evidence="6">The sequence shown here is derived from an EMBL/GenBank/DDBJ whole genome shotgun (WGS) entry which is preliminary data.</text>
</comment>
<proteinExistence type="inferred from homology"/>
<dbReference type="InterPro" id="IPR013324">
    <property type="entry name" value="RNA_pol_sigma_r3/r4-like"/>
</dbReference>
<feature type="domain" description="RNA polymerase sigma-70 region 2" evidence="5">
    <location>
        <begin position="8"/>
        <end position="72"/>
    </location>
</feature>
<gene>
    <name evidence="6" type="ORF">N7U62_16335</name>
</gene>
<keyword evidence="3" id="KW-0731">Sigma factor</keyword>
<dbReference type="EMBL" id="JAOYOD010000001">
    <property type="protein sequence ID" value="MCV9388252.1"/>
    <property type="molecule type" value="Genomic_DNA"/>
</dbReference>
<keyword evidence="4" id="KW-0804">Transcription</keyword>
<dbReference type="InterPro" id="IPR013325">
    <property type="entry name" value="RNA_pol_sigma_r2"/>
</dbReference>
<evidence type="ECO:0000256" key="4">
    <source>
        <dbReference type="ARBA" id="ARBA00023163"/>
    </source>
</evidence>
<dbReference type="InterPro" id="IPR014284">
    <property type="entry name" value="RNA_pol_sigma-70_dom"/>
</dbReference>
<evidence type="ECO:0000313" key="6">
    <source>
        <dbReference type="EMBL" id="MCV9388252.1"/>
    </source>
</evidence>
<dbReference type="PANTHER" id="PTHR43133">
    <property type="entry name" value="RNA POLYMERASE ECF-TYPE SIGMA FACTO"/>
    <property type="match status" value="1"/>
</dbReference>
<evidence type="ECO:0000256" key="3">
    <source>
        <dbReference type="ARBA" id="ARBA00023082"/>
    </source>
</evidence>
<dbReference type="InterPro" id="IPR007627">
    <property type="entry name" value="RNA_pol_sigma70_r2"/>
</dbReference>
<keyword evidence="2" id="KW-0805">Transcription regulation</keyword>
<name>A0ABT3CXC2_9BACT</name>
<dbReference type="Pfam" id="PF04542">
    <property type="entry name" value="Sigma70_r2"/>
    <property type="match status" value="1"/>
</dbReference>
<organism evidence="6 7">
    <name type="scientific">Reichenbachiella ulvae</name>
    <dbReference type="NCBI Taxonomy" id="2980104"/>
    <lineage>
        <taxon>Bacteria</taxon>
        <taxon>Pseudomonadati</taxon>
        <taxon>Bacteroidota</taxon>
        <taxon>Cytophagia</taxon>
        <taxon>Cytophagales</taxon>
        <taxon>Reichenbachiellaceae</taxon>
        <taxon>Reichenbachiella</taxon>
    </lineage>
</organism>
<accession>A0ABT3CXC2</accession>
<evidence type="ECO:0000256" key="1">
    <source>
        <dbReference type="ARBA" id="ARBA00010641"/>
    </source>
</evidence>
<dbReference type="InterPro" id="IPR036388">
    <property type="entry name" value="WH-like_DNA-bd_sf"/>
</dbReference>
<comment type="similarity">
    <text evidence="1">Belongs to the sigma-70 factor family. ECF subfamily.</text>
</comment>
<reference evidence="6 7" key="1">
    <citation type="submission" date="2022-10" db="EMBL/GenBank/DDBJ databases">
        <title>Comparative genomics and taxonomic characterization of three novel marine species of genus Reichenbachiella exhibiting antioxidant and polysaccharide degradation activities.</title>
        <authorList>
            <person name="Muhammad N."/>
            <person name="Lee Y.-J."/>
            <person name="Ko J."/>
            <person name="Kim S.-G."/>
        </authorList>
    </citation>
    <scope>NUCLEOTIDE SEQUENCE [LARGE SCALE GENOMIC DNA]</scope>
    <source>
        <strain evidence="6 7">ABR2-5</strain>
    </source>
</reference>
<evidence type="ECO:0000256" key="2">
    <source>
        <dbReference type="ARBA" id="ARBA00023015"/>
    </source>
</evidence>
<dbReference type="NCBIfam" id="TIGR02937">
    <property type="entry name" value="sigma70-ECF"/>
    <property type="match status" value="1"/>
</dbReference>
<dbReference type="PANTHER" id="PTHR43133:SF62">
    <property type="entry name" value="RNA POLYMERASE SIGMA FACTOR SIGZ"/>
    <property type="match status" value="1"/>
</dbReference>
<sequence>MQTEQIWEEFSSRLLAFIRSKVSDDELARDMMQEVFIKIHKHRDQLTDSSKLSSWLYQITRNSITDYYRKQQPQQVALSDQAEELIEPNQNERFFNCLEPFVERLDPIYRDALQQTAYGTASQKAYAQANDLSYSAAKSRIQRARQQLKKLFMDCCAYQSDAYGNIVGARDCGSC</sequence>
<evidence type="ECO:0000313" key="7">
    <source>
        <dbReference type="Proteomes" id="UP001300692"/>
    </source>
</evidence>
<dbReference type="SUPFAM" id="SSF88659">
    <property type="entry name" value="Sigma3 and sigma4 domains of RNA polymerase sigma factors"/>
    <property type="match status" value="1"/>
</dbReference>
<dbReference type="InterPro" id="IPR039425">
    <property type="entry name" value="RNA_pol_sigma-70-like"/>
</dbReference>